<proteinExistence type="inferred from homology"/>
<evidence type="ECO:0000256" key="10">
    <source>
        <dbReference type="ARBA" id="ARBA00031926"/>
    </source>
</evidence>
<evidence type="ECO:0000259" key="14">
    <source>
        <dbReference type="Pfam" id="PF21404"/>
    </source>
</evidence>
<dbReference type="AlphaFoldDB" id="A0AAX4JCX5"/>
<keyword evidence="7" id="KW-0479">Metal-binding</keyword>
<reference evidence="16" key="1">
    <citation type="journal article" date="2024" name="BMC Genomics">
        <title>Functional annotation of a divergent genome using sequence and structure-based similarity.</title>
        <authorList>
            <person name="Svedberg D."/>
            <person name="Winiger R.R."/>
            <person name="Berg A."/>
            <person name="Sharma H."/>
            <person name="Tellgren-Roth C."/>
            <person name="Debrunner-Vossbrinck B.A."/>
            <person name="Vossbrinck C.R."/>
            <person name="Barandun J."/>
        </authorList>
    </citation>
    <scope>NUCLEOTIDE SEQUENCE</scope>
    <source>
        <strain evidence="16">Illinois isolate</strain>
    </source>
</reference>
<dbReference type="Proteomes" id="UP001334084">
    <property type="component" value="Chromosome 6"/>
</dbReference>
<evidence type="ECO:0000256" key="8">
    <source>
        <dbReference type="ARBA" id="ARBA00022842"/>
    </source>
</evidence>
<dbReference type="KEGG" id="vnx:VNE69_06144"/>
<dbReference type="InterPro" id="IPR049023">
    <property type="entry name" value="AMG1_II"/>
</dbReference>
<dbReference type="Gene3D" id="3.30.310.50">
    <property type="entry name" value="Alpha-D-phosphohexomutase, C-terminal domain"/>
    <property type="match status" value="1"/>
</dbReference>
<dbReference type="GO" id="GO:0006048">
    <property type="term" value="P:UDP-N-acetylglucosamine biosynthetic process"/>
    <property type="evidence" value="ECO:0007669"/>
    <property type="project" value="TreeGrafter"/>
</dbReference>
<protein>
    <recommendedName>
        <fullName evidence="5">phosphoacetylglucosamine mutase</fullName>
        <ecNumber evidence="5">5.4.2.3</ecNumber>
    </recommendedName>
    <alternativeName>
        <fullName evidence="11">Acetylglucosamine phosphomutase</fullName>
    </alternativeName>
    <alternativeName>
        <fullName evidence="10">N-acetylglucosamine-phosphate mutase</fullName>
    </alternativeName>
</protein>
<comment type="similarity">
    <text evidence="4">Belongs to the phosphohexose mutase family.</text>
</comment>
<keyword evidence="9" id="KW-0413">Isomerase</keyword>
<evidence type="ECO:0000256" key="5">
    <source>
        <dbReference type="ARBA" id="ARBA00012731"/>
    </source>
</evidence>
<dbReference type="InterPro" id="IPR005844">
    <property type="entry name" value="A-D-PHexomutase_a/b/a-I"/>
</dbReference>
<dbReference type="Pfam" id="PF02878">
    <property type="entry name" value="PGM_PMM_I"/>
    <property type="match status" value="2"/>
</dbReference>
<evidence type="ECO:0000259" key="13">
    <source>
        <dbReference type="Pfam" id="PF02878"/>
    </source>
</evidence>
<dbReference type="PANTHER" id="PTHR45955">
    <property type="entry name" value="PHOSPHOACETYLGLUCOSAMINE MUTASE"/>
    <property type="match status" value="1"/>
</dbReference>
<dbReference type="InterPro" id="IPR005843">
    <property type="entry name" value="A-D-PHexomutase_C"/>
</dbReference>
<dbReference type="Pfam" id="PF21405">
    <property type="entry name" value="AMG1_II"/>
    <property type="match status" value="1"/>
</dbReference>
<dbReference type="EC" id="5.4.2.3" evidence="5"/>
<evidence type="ECO:0000256" key="1">
    <source>
        <dbReference type="ARBA" id="ARBA00000558"/>
    </source>
</evidence>
<evidence type="ECO:0000259" key="15">
    <source>
        <dbReference type="Pfam" id="PF21405"/>
    </source>
</evidence>
<sequence>MNRKIKIVEQLKKPSEKAYYGTAGYRSNTDDLVNIICRSSFIAYLRSASFAGKRIGIMITASHNPIDYNGVKFIDHNGNMLDKSWEKCSDDLVNCEDKDFHNNLNKILRKNSNLCDINDGITGHVVIGRDTRVSGGFISDKIKEVLAQVDCIIEDYGEVSTPQMHFLIRKSNESNSLVDKSAYLNHLLDNLSQLKNLTQIDTPILADTANGIVEQNILDDFNIQIINDESGILNEKCGADFVNTQKKLPILKYDFKSSKNHQLFASFDGDADRLILFTLKNGFEMLDGDAQAIILSKYFTKLLEKTEIKLKMGVILSFYSNGGCLSSLKKVETEMVQTGVKNFVKAAKKYDIGIYFEPNGHGSVIFSNLAIKAFSSGNTFEHRILQILSNLFDPNIGDALANLLVLKSIIDDTTDLKNYNENGSRLLAVRIKNKNVITTNEQNKVITPGNLQEKINEEVEKSQGRGFVRPSGTEDLVRVYAECANQKDADILALKIAQHVYDICDGIGKHPEIDYSKK</sequence>
<evidence type="ECO:0000256" key="2">
    <source>
        <dbReference type="ARBA" id="ARBA00001946"/>
    </source>
</evidence>
<dbReference type="FunFam" id="3.40.120.10:FF:000013">
    <property type="entry name" value="Phosphoacetylglucosamine mutase"/>
    <property type="match status" value="1"/>
</dbReference>
<evidence type="ECO:0000259" key="12">
    <source>
        <dbReference type="Pfam" id="PF00408"/>
    </source>
</evidence>
<dbReference type="InterPro" id="IPR016055">
    <property type="entry name" value="A-D-PHexomutase_a/b/a-I/II/III"/>
</dbReference>
<dbReference type="Pfam" id="PF00408">
    <property type="entry name" value="PGM_PMM_IV"/>
    <property type="match status" value="1"/>
</dbReference>
<dbReference type="GO" id="GO:0000287">
    <property type="term" value="F:magnesium ion binding"/>
    <property type="evidence" value="ECO:0007669"/>
    <property type="project" value="InterPro"/>
</dbReference>
<keyword evidence="8" id="KW-0460">Magnesium</keyword>
<evidence type="ECO:0000256" key="6">
    <source>
        <dbReference type="ARBA" id="ARBA00022553"/>
    </source>
</evidence>
<feature type="domain" description="Alpha-D-phosphohexomutase alpha/beta/alpha" evidence="13">
    <location>
        <begin position="55"/>
        <end position="86"/>
    </location>
</feature>
<feature type="domain" description="Phosphoacetylglucosamine mutase AMG1" evidence="15">
    <location>
        <begin position="222"/>
        <end position="274"/>
    </location>
</feature>
<comment type="cofactor">
    <cofactor evidence="2">
        <name>Mg(2+)</name>
        <dbReference type="ChEBI" id="CHEBI:18420"/>
    </cofactor>
</comment>
<feature type="domain" description="Alpha-D-phosphohexomutase alpha/beta/alpha" evidence="13">
    <location>
        <begin position="122"/>
        <end position="172"/>
    </location>
</feature>
<dbReference type="InterPro" id="IPR049022">
    <property type="entry name" value="AMG1_III"/>
</dbReference>
<dbReference type="FunFam" id="3.30.310.50:FF:000003">
    <property type="entry name" value="Phosphoacetylglucosamine mutase"/>
    <property type="match status" value="1"/>
</dbReference>
<dbReference type="Gene3D" id="3.40.120.10">
    <property type="entry name" value="Alpha-D-Glucose-1,6-Bisphosphate, subunit A, domain 3"/>
    <property type="match status" value="3"/>
</dbReference>
<evidence type="ECO:0000313" key="17">
    <source>
        <dbReference type="Proteomes" id="UP001334084"/>
    </source>
</evidence>
<feature type="domain" description="Phosphoacetylglucosamine mutase AMG1" evidence="14">
    <location>
        <begin position="287"/>
        <end position="411"/>
    </location>
</feature>
<evidence type="ECO:0000256" key="3">
    <source>
        <dbReference type="ARBA" id="ARBA00004865"/>
    </source>
</evidence>
<gene>
    <name evidence="16" type="ORF">VNE69_06144</name>
</gene>
<dbReference type="GO" id="GO:0004610">
    <property type="term" value="F:phosphoacetylglucosamine mutase activity"/>
    <property type="evidence" value="ECO:0007669"/>
    <property type="project" value="UniProtKB-EC"/>
</dbReference>
<keyword evidence="17" id="KW-1185">Reference proteome</keyword>
<name>A0AAX4JCX5_9MICR</name>
<dbReference type="GO" id="GO:0005975">
    <property type="term" value="P:carbohydrate metabolic process"/>
    <property type="evidence" value="ECO:0007669"/>
    <property type="project" value="InterPro"/>
</dbReference>
<evidence type="ECO:0000313" key="16">
    <source>
        <dbReference type="EMBL" id="WUR03825.1"/>
    </source>
</evidence>
<dbReference type="SUPFAM" id="SSF55957">
    <property type="entry name" value="Phosphoglucomutase, C-terminal domain"/>
    <property type="match status" value="1"/>
</dbReference>
<feature type="domain" description="Alpha-D-phosphohexomutase C-terminal" evidence="12">
    <location>
        <begin position="448"/>
        <end position="497"/>
    </location>
</feature>
<comment type="pathway">
    <text evidence="3">Nucleotide-sugar biosynthesis; UDP-N-acetyl-alpha-D-glucosamine biosynthesis; N-acetyl-alpha-D-glucosamine 1-phosphate from alpha-D-glucosamine 6-phosphate (route I): step 2/2.</text>
</comment>
<dbReference type="SUPFAM" id="SSF53738">
    <property type="entry name" value="Phosphoglucomutase, first 3 domains"/>
    <property type="match status" value="2"/>
</dbReference>
<evidence type="ECO:0000256" key="4">
    <source>
        <dbReference type="ARBA" id="ARBA00010231"/>
    </source>
</evidence>
<dbReference type="RefSeq" id="XP_065329970.1">
    <property type="nucleotide sequence ID" value="XM_065473898.1"/>
</dbReference>
<organism evidence="16 17">
    <name type="scientific">Vairimorpha necatrix</name>
    <dbReference type="NCBI Taxonomy" id="6039"/>
    <lineage>
        <taxon>Eukaryota</taxon>
        <taxon>Fungi</taxon>
        <taxon>Fungi incertae sedis</taxon>
        <taxon>Microsporidia</taxon>
        <taxon>Nosematidae</taxon>
        <taxon>Vairimorpha</taxon>
    </lineage>
</organism>
<dbReference type="EMBL" id="CP142731">
    <property type="protein sequence ID" value="WUR03825.1"/>
    <property type="molecule type" value="Genomic_DNA"/>
</dbReference>
<keyword evidence="6" id="KW-0597">Phosphoprotein</keyword>
<evidence type="ECO:0000256" key="7">
    <source>
        <dbReference type="ARBA" id="ARBA00022723"/>
    </source>
</evidence>
<dbReference type="GeneID" id="90541641"/>
<comment type="catalytic activity">
    <reaction evidence="1">
        <text>N-acetyl-alpha-D-glucosamine 1-phosphate = N-acetyl-D-glucosamine 6-phosphate</text>
        <dbReference type="Rhea" id="RHEA:23804"/>
        <dbReference type="ChEBI" id="CHEBI:57513"/>
        <dbReference type="ChEBI" id="CHEBI:57776"/>
        <dbReference type="EC" id="5.4.2.3"/>
    </reaction>
</comment>
<evidence type="ECO:0000256" key="11">
    <source>
        <dbReference type="ARBA" id="ARBA00032065"/>
    </source>
</evidence>
<dbReference type="InterPro" id="IPR036900">
    <property type="entry name" value="A-D-PHexomutase_C_sf"/>
</dbReference>
<dbReference type="PANTHER" id="PTHR45955:SF1">
    <property type="entry name" value="PHOSPHOACETYLGLUCOSAMINE MUTASE"/>
    <property type="match status" value="1"/>
</dbReference>
<evidence type="ECO:0000256" key="9">
    <source>
        <dbReference type="ARBA" id="ARBA00023235"/>
    </source>
</evidence>
<accession>A0AAX4JCX5</accession>
<dbReference type="Pfam" id="PF21404">
    <property type="entry name" value="AMG1_III"/>
    <property type="match status" value="1"/>
</dbReference>
<dbReference type="PROSITE" id="PS00710">
    <property type="entry name" value="PGM_PMM"/>
    <property type="match status" value="1"/>
</dbReference>
<dbReference type="InterPro" id="IPR016066">
    <property type="entry name" value="A-D-PHexomutase_CS"/>
</dbReference>